<reference evidence="1" key="1">
    <citation type="submission" date="2025-09" db="UniProtKB">
        <authorList>
            <consortium name="EnsemblPlants"/>
        </authorList>
    </citation>
    <scope>IDENTIFICATION</scope>
</reference>
<keyword evidence="2" id="KW-1185">Reference proteome</keyword>
<protein>
    <submittedName>
        <fullName evidence="1">Uncharacterized protein</fullName>
    </submittedName>
</protein>
<evidence type="ECO:0000313" key="1">
    <source>
        <dbReference type="EnsemblPlants" id="AVESA.00010b.r2.UnG1411420.1.CDS"/>
    </source>
</evidence>
<organism evidence="1 2">
    <name type="scientific">Avena sativa</name>
    <name type="common">Oat</name>
    <dbReference type="NCBI Taxonomy" id="4498"/>
    <lineage>
        <taxon>Eukaryota</taxon>
        <taxon>Viridiplantae</taxon>
        <taxon>Streptophyta</taxon>
        <taxon>Embryophyta</taxon>
        <taxon>Tracheophyta</taxon>
        <taxon>Spermatophyta</taxon>
        <taxon>Magnoliopsida</taxon>
        <taxon>Liliopsida</taxon>
        <taxon>Poales</taxon>
        <taxon>Poaceae</taxon>
        <taxon>BOP clade</taxon>
        <taxon>Pooideae</taxon>
        <taxon>Poodae</taxon>
        <taxon>Poeae</taxon>
        <taxon>Poeae Chloroplast Group 1 (Aveneae type)</taxon>
        <taxon>Aveninae</taxon>
        <taxon>Avena</taxon>
    </lineage>
</organism>
<proteinExistence type="predicted"/>
<name>A0ACD6ANP7_AVESA</name>
<dbReference type="EnsemblPlants" id="AVESA.00010b.r2.UnG1411420.1">
    <property type="protein sequence ID" value="AVESA.00010b.r2.UnG1411420.1.CDS"/>
    <property type="gene ID" value="AVESA.00010b.r2.UnG1411420"/>
</dbReference>
<evidence type="ECO:0000313" key="2">
    <source>
        <dbReference type="Proteomes" id="UP001732700"/>
    </source>
</evidence>
<accession>A0ACD6ANP7</accession>
<dbReference type="Proteomes" id="UP001732700">
    <property type="component" value="Unassembled WGS sequence"/>
</dbReference>
<sequence>MDPDGATTDDTKENKLPHATETAKEFSLHFLKQITNNFCKDRIIGRGGFGVVYKGVLDNKEEIAVKKLGYQPGQGDEQFKNEVTNLMGIQHQNIVRLLGYCYERRNRLAEYNGKLVFAESDERALCLEYLQGGNLENHLSDEPCRLDWSICYGIIKGICEGLKHLHTGSKNPIYHLDLKPANILLDEDMIPKIGDLGLSRLLVSIQTCVTQTFIGTPGYMPPEYIDKREITSKFDVFSVGVMIIQMMAGRSGYSQCADMPSEQFIELVHENWRKRLQATMSAAMSQEVKTCIKIALKCVEYDRVKRPTITDIIDELDKIDNANGLSTSKAVHFPKKWDFNKIYASSNSTVGFGDDEPIIIAPPNSGPVTQNPCAHVANDFPICKLADCEGFTSLEC</sequence>